<dbReference type="InterPro" id="IPR023210">
    <property type="entry name" value="NADP_OxRdtase_dom"/>
</dbReference>
<comment type="caution">
    <text evidence="6">The sequence shown here is derived from an EMBL/GenBank/DDBJ whole genome shotgun (WGS) entry which is preliminary data.</text>
</comment>
<dbReference type="GO" id="GO:0000166">
    <property type="term" value="F:nucleotide binding"/>
    <property type="evidence" value="ECO:0007669"/>
    <property type="project" value="InterPro"/>
</dbReference>
<accession>A0A937J7F1</accession>
<feature type="domain" description="GFO/IDH/MocA-like oxidoreductase" evidence="5">
    <location>
        <begin position="149"/>
        <end position="244"/>
    </location>
</feature>
<feature type="domain" description="Gfo/Idh/MocA-like oxidoreductase N-terminal" evidence="4">
    <location>
        <begin position="5"/>
        <end position="121"/>
    </location>
</feature>
<dbReference type="Gene3D" id="3.20.20.100">
    <property type="entry name" value="NADP-dependent oxidoreductase domain"/>
    <property type="match status" value="1"/>
</dbReference>
<evidence type="ECO:0000313" key="6">
    <source>
        <dbReference type="EMBL" id="MBL6903392.1"/>
    </source>
</evidence>
<dbReference type="PANTHER" id="PTHR22604:SF105">
    <property type="entry name" value="TRANS-1,2-DIHYDROBENZENE-1,2-DIOL DEHYDROGENASE"/>
    <property type="match status" value="1"/>
</dbReference>
<comment type="similarity">
    <text evidence="1">Belongs to the Gfo/Idh/MocA family.</text>
</comment>
<dbReference type="SUPFAM" id="SSF55347">
    <property type="entry name" value="Glyceraldehyde-3-phosphate dehydrogenase-like, C-terminal domain"/>
    <property type="match status" value="1"/>
</dbReference>
<dbReference type="PANTHER" id="PTHR22604">
    <property type="entry name" value="OXIDOREDUCTASES"/>
    <property type="match status" value="1"/>
</dbReference>
<dbReference type="InterPro" id="IPR000683">
    <property type="entry name" value="Gfo/Idh/MocA-like_OxRdtase_N"/>
</dbReference>
<dbReference type="Gene3D" id="3.40.50.720">
    <property type="entry name" value="NAD(P)-binding Rossmann-like Domain"/>
    <property type="match status" value="1"/>
</dbReference>
<organism evidence="6 7">
    <name type="scientific">SAR86 cluster bacterium</name>
    <dbReference type="NCBI Taxonomy" id="2030880"/>
    <lineage>
        <taxon>Bacteria</taxon>
        <taxon>Pseudomonadati</taxon>
        <taxon>Pseudomonadota</taxon>
        <taxon>Gammaproteobacteria</taxon>
        <taxon>SAR86 cluster</taxon>
    </lineage>
</organism>
<dbReference type="Gene3D" id="3.30.360.10">
    <property type="entry name" value="Dihydrodipicolinate Reductase, domain 2"/>
    <property type="match status" value="1"/>
</dbReference>
<dbReference type="EMBL" id="JADHSG010000005">
    <property type="protein sequence ID" value="MBL6903392.1"/>
    <property type="molecule type" value="Genomic_DNA"/>
</dbReference>
<feature type="domain" description="NADP-dependent oxidoreductase" evidence="3">
    <location>
        <begin position="381"/>
        <end position="664"/>
    </location>
</feature>
<dbReference type="AlphaFoldDB" id="A0A937J7F1"/>
<dbReference type="CDD" id="cd19082">
    <property type="entry name" value="AKR_AKR10A1_2"/>
    <property type="match status" value="1"/>
</dbReference>
<dbReference type="Pfam" id="PF22725">
    <property type="entry name" value="GFO_IDH_MocA_C3"/>
    <property type="match status" value="1"/>
</dbReference>
<dbReference type="GO" id="GO:0016491">
    <property type="term" value="F:oxidoreductase activity"/>
    <property type="evidence" value="ECO:0007669"/>
    <property type="project" value="UniProtKB-KW"/>
</dbReference>
<gene>
    <name evidence="6" type="ORF">ISR29_04240</name>
</gene>
<dbReference type="InterPro" id="IPR036812">
    <property type="entry name" value="NAD(P)_OxRdtase_dom_sf"/>
</dbReference>
<dbReference type="Pfam" id="PF01408">
    <property type="entry name" value="GFO_IDH_MocA"/>
    <property type="match status" value="1"/>
</dbReference>
<evidence type="ECO:0000313" key="7">
    <source>
        <dbReference type="Proteomes" id="UP000705230"/>
    </source>
</evidence>
<keyword evidence="2" id="KW-0560">Oxidoreductase</keyword>
<dbReference type="InterPro" id="IPR055170">
    <property type="entry name" value="GFO_IDH_MocA-like_dom"/>
</dbReference>
<evidence type="ECO:0000259" key="4">
    <source>
        <dbReference type="Pfam" id="PF01408"/>
    </source>
</evidence>
<proteinExistence type="inferred from homology"/>
<dbReference type="Proteomes" id="UP000705230">
    <property type="component" value="Unassembled WGS sequence"/>
</dbReference>
<sequence>MHKTKWGIIGSGNIANAFAHSIKYCKDSELISVFGRNSKSLDQFSTKFHIDPYTDLNNFISSKKIDAVYIATPHNSHYFYSLEAIKNNKHVLCEKPLTMNYLESMTLLNLAKEAEVFLMEAYMYRTHPQTFNILEHLEIFKNTKEKILIESSFGFSAELPKEHRLRNPLLGGGAILDVGCYPLSMAKLIAGSLQGLPFADPESIHATGRLDETGVDLQSEAYLVFSDKIEAKISCAIDEEYSNDLKIKNGDLELVIDQPWHCGQFQDGSSSIKILDSGVLVKEFPYIDKVGLFTREIDHASSCIQEKKLESDLVSHADTQSNMLWLDKWRQELSIKCPYETLDNSPIPASKFYLMQKPQFKNTNITGIKKNASRLALGCDNQTSSLHAFTMFDHFYGAGGRIFDTAYIYNNGKGDKYLGDWINSRNLEKEITVIGKGAHTPQCEPQFIRPQILESLERLNIQTLDIFCLHRDNPDIPVSEFMDALDEVKSEGLINLIGASNWELARFSEARNYAQSHNKEPFTALSNNFSLAEMVDPVWPGCVGVNDEYITYLLENNVMLFPWSSQARGFFIKKKEITSNEHFSNPSLEEEVRVWHNEKNLKRRDKCFEIAEQKNLQPIQVALAYVVQKSSLIFPLIGPRTIFETNSSIEATQINLSDQEMKDLSID</sequence>
<protein>
    <submittedName>
        <fullName evidence="6">Aldo/keto reductase</fullName>
    </submittedName>
</protein>
<dbReference type="InterPro" id="IPR050984">
    <property type="entry name" value="Gfo/Idh/MocA_domain"/>
</dbReference>
<evidence type="ECO:0000256" key="1">
    <source>
        <dbReference type="ARBA" id="ARBA00010928"/>
    </source>
</evidence>
<evidence type="ECO:0000259" key="3">
    <source>
        <dbReference type="Pfam" id="PF00248"/>
    </source>
</evidence>
<dbReference type="InterPro" id="IPR036291">
    <property type="entry name" value="NAD(P)-bd_dom_sf"/>
</dbReference>
<evidence type="ECO:0000256" key="2">
    <source>
        <dbReference type="ARBA" id="ARBA00023002"/>
    </source>
</evidence>
<evidence type="ECO:0000259" key="5">
    <source>
        <dbReference type="Pfam" id="PF22725"/>
    </source>
</evidence>
<dbReference type="Pfam" id="PF00248">
    <property type="entry name" value="Aldo_ket_red"/>
    <property type="match status" value="1"/>
</dbReference>
<dbReference type="SUPFAM" id="SSF51735">
    <property type="entry name" value="NAD(P)-binding Rossmann-fold domains"/>
    <property type="match status" value="1"/>
</dbReference>
<dbReference type="SUPFAM" id="SSF51430">
    <property type="entry name" value="NAD(P)-linked oxidoreductase"/>
    <property type="match status" value="1"/>
</dbReference>
<name>A0A937J7F1_9GAMM</name>
<reference evidence="6" key="1">
    <citation type="submission" date="2020-10" db="EMBL/GenBank/DDBJ databases">
        <title>Microbiome of the Black Sea water column analyzed by genome centric metagenomics.</title>
        <authorList>
            <person name="Cabello-Yeves P.J."/>
            <person name="Callieri C."/>
            <person name="Picazo A."/>
            <person name="Mehrshad M."/>
            <person name="Haro-Moreno J.M."/>
            <person name="Roda-Garcia J."/>
            <person name="Dzembekova N."/>
            <person name="Slabakova V."/>
            <person name="Slabakova N."/>
            <person name="Moncheva S."/>
            <person name="Rodriguez-Valera F."/>
        </authorList>
    </citation>
    <scope>NUCLEOTIDE SEQUENCE</scope>
    <source>
        <strain evidence="6">BS30m-G43</strain>
    </source>
</reference>